<evidence type="ECO:0000256" key="1">
    <source>
        <dbReference type="SAM" id="MobiDB-lite"/>
    </source>
</evidence>
<dbReference type="PANTHER" id="PTHR10217:SF435">
    <property type="entry name" value="POTASSIUM VOLTAGE-GATED CHANNEL PROTEIN EAG"/>
    <property type="match status" value="1"/>
</dbReference>
<dbReference type="EMBL" id="CP045900">
    <property type="protein sequence ID" value="QQP42073.1"/>
    <property type="molecule type" value="Genomic_DNA"/>
</dbReference>
<gene>
    <name evidence="2" type="ORF">FKW44_016622</name>
</gene>
<evidence type="ECO:0000313" key="3">
    <source>
        <dbReference type="Proteomes" id="UP000595437"/>
    </source>
</evidence>
<keyword evidence="3" id="KW-1185">Reference proteome</keyword>
<dbReference type="PANTHER" id="PTHR10217">
    <property type="entry name" value="VOLTAGE AND LIGAND GATED POTASSIUM CHANNEL"/>
    <property type="match status" value="1"/>
</dbReference>
<dbReference type="InterPro" id="IPR050818">
    <property type="entry name" value="KCNH_animal-type"/>
</dbReference>
<name>A0A7T8H272_CALRO</name>
<dbReference type="InterPro" id="IPR018490">
    <property type="entry name" value="cNMP-bd_dom_sf"/>
</dbReference>
<dbReference type="GO" id="GO:0005249">
    <property type="term" value="F:voltage-gated potassium channel activity"/>
    <property type="evidence" value="ECO:0007669"/>
    <property type="project" value="TreeGrafter"/>
</dbReference>
<dbReference type="InterPro" id="IPR014710">
    <property type="entry name" value="RmlC-like_jellyroll"/>
</dbReference>
<feature type="non-terminal residue" evidence="2">
    <location>
        <position position="182"/>
    </location>
</feature>
<dbReference type="Proteomes" id="UP000595437">
    <property type="component" value="Chromosome 11"/>
</dbReference>
<organism evidence="2 3">
    <name type="scientific">Caligus rogercresseyi</name>
    <name type="common">Sea louse</name>
    <dbReference type="NCBI Taxonomy" id="217165"/>
    <lineage>
        <taxon>Eukaryota</taxon>
        <taxon>Metazoa</taxon>
        <taxon>Ecdysozoa</taxon>
        <taxon>Arthropoda</taxon>
        <taxon>Crustacea</taxon>
        <taxon>Multicrustacea</taxon>
        <taxon>Hexanauplia</taxon>
        <taxon>Copepoda</taxon>
        <taxon>Siphonostomatoida</taxon>
        <taxon>Caligidae</taxon>
        <taxon>Caligus</taxon>
    </lineage>
</organism>
<evidence type="ECO:0008006" key="4">
    <source>
        <dbReference type="Google" id="ProtNLM"/>
    </source>
</evidence>
<proteinExistence type="predicted"/>
<reference evidence="3" key="1">
    <citation type="submission" date="2021-01" db="EMBL/GenBank/DDBJ databases">
        <title>Caligus Genome Assembly.</title>
        <authorList>
            <person name="Gallardo-Escarate C."/>
        </authorList>
    </citation>
    <scope>NUCLEOTIDE SEQUENCE [LARGE SCALE GENOMIC DNA]</scope>
</reference>
<feature type="compositionally biased region" description="Basic and acidic residues" evidence="1">
    <location>
        <begin position="114"/>
        <end position="129"/>
    </location>
</feature>
<evidence type="ECO:0000313" key="2">
    <source>
        <dbReference type="EMBL" id="QQP42073.1"/>
    </source>
</evidence>
<dbReference type="AlphaFoldDB" id="A0A7T8H272"/>
<sequence length="182" mass="21046">MSLKIAGKRKVSSFSVSYFNIPNPCIYATIGKSSSNVRALTYCDLHKINRDDLLEVLELYPEFAESFSNNLDVTYNLRDEEVLGVDPSVFRRFFREEDGDHEDAAGEDEEDSIVGEREDRRSQVKEYKMPRRRTMKRRRTRPSSLKYRALLDNTEQEIGPSYHKPGLEDAIDNSGKSKNTIR</sequence>
<dbReference type="GO" id="GO:0005886">
    <property type="term" value="C:plasma membrane"/>
    <property type="evidence" value="ECO:0007669"/>
    <property type="project" value="TreeGrafter"/>
</dbReference>
<feature type="compositionally biased region" description="Basic residues" evidence="1">
    <location>
        <begin position="130"/>
        <end position="141"/>
    </location>
</feature>
<dbReference type="SUPFAM" id="SSF51206">
    <property type="entry name" value="cAMP-binding domain-like"/>
    <property type="match status" value="1"/>
</dbReference>
<accession>A0A7T8H272</accession>
<dbReference type="GO" id="GO:0042391">
    <property type="term" value="P:regulation of membrane potential"/>
    <property type="evidence" value="ECO:0007669"/>
    <property type="project" value="TreeGrafter"/>
</dbReference>
<protein>
    <recommendedName>
        <fullName evidence="4">Cyclic nucleotide-binding domain-containing protein</fullName>
    </recommendedName>
</protein>
<dbReference type="OrthoDB" id="432483at2759"/>
<dbReference type="Gene3D" id="2.60.120.10">
    <property type="entry name" value="Jelly Rolls"/>
    <property type="match status" value="1"/>
</dbReference>
<feature type="region of interest" description="Disordered" evidence="1">
    <location>
        <begin position="100"/>
        <end position="182"/>
    </location>
</feature>